<evidence type="ECO:0000256" key="1">
    <source>
        <dbReference type="SAM" id="MobiDB-lite"/>
    </source>
</evidence>
<dbReference type="GeneID" id="20039634"/>
<dbReference type="AlphaFoldDB" id="W7AIV9"/>
<dbReference type="Proteomes" id="UP000030640">
    <property type="component" value="Unassembled WGS sequence"/>
</dbReference>
<dbReference type="OrthoDB" id="361829at2759"/>
<feature type="region of interest" description="Disordered" evidence="1">
    <location>
        <begin position="465"/>
        <end position="498"/>
    </location>
</feature>
<sequence>MEVLVETAVIALAVLLLRESMRRQLLLPHLVPRHTLFSSRSTVLVLSGAVALLLDGRHHCACFTPAGRSTGWSTQRPTDRTAAPAWRLFVSKPAQKKANQLKTKIVVNKKKKEEKMKKKLSKGAEFKSSAKYKVIEDILEGYPYTSLPVPEQTIQKEPFMLLRGRVKGEFLKGMELPFGLIDPVKYELLKLIGRLGDPFRNLCSHALTPRLLIDSLFKNQPELTFDEFCYRVEYRRRFLMPSYTDVFMYEKELLWQQWIAVRNLKEVSPETPESDHERVQKILEPDETTMPIVMVRVNREISNQGVHPAILKMFFDFLNVEKRPDKLSRDYAFLKLESIMRKLKNREFLEGIRPDYIYFMFNERAKDAFASYDKSEFERSYHEALNHNNMKQNLLSQNATYKKERRLFSEKTKKCLMKFYDIELPSFFKDYVKKKEENYKLIHAKINRMITGKYLKRKRRREDILAGRLTTPESPLGDTTTPADDTQSRKKKKKKKKK</sequence>
<keyword evidence="3" id="KW-1185">Reference proteome</keyword>
<reference evidence="2 3" key="1">
    <citation type="submission" date="2013-02" db="EMBL/GenBank/DDBJ databases">
        <title>The Genome Sequence of Plasmodium inui San Antonio 1.</title>
        <authorList>
            <consortium name="The Broad Institute Genome Sequencing Platform"/>
            <consortium name="The Broad Institute Genome Sequencing Center for Infectious Disease"/>
            <person name="Neafsey D."/>
            <person name="Cheeseman I."/>
            <person name="Volkman S."/>
            <person name="Adams J."/>
            <person name="Walker B."/>
            <person name="Young S.K."/>
            <person name="Zeng Q."/>
            <person name="Gargeya S."/>
            <person name="Fitzgerald M."/>
            <person name="Haas B."/>
            <person name="Abouelleil A."/>
            <person name="Alvarado L."/>
            <person name="Arachchi H.M."/>
            <person name="Berlin A.M."/>
            <person name="Chapman S.B."/>
            <person name="Dewar J."/>
            <person name="Goldberg J."/>
            <person name="Griggs A."/>
            <person name="Gujja S."/>
            <person name="Hansen M."/>
            <person name="Howarth C."/>
            <person name="Imamovic A."/>
            <person name="Larimer J."/>
            <person name="McCowan C."/>
            <person name="Murphy C."/>
            <person name="Neiman D."/>
            <person name="Pearson M."/>
            <person name="Priest M."/>
            <person name="Roberts A."/>
            <person name="Saif S."/>
            <person name="Shea T."/>
            <person name="Sisk P."/>
            <person name="Sykes S."/>
            <person name="Wortman J."/>
            <person name="Nusbaum C."/>
            <person name="Birren B."/>
        </authorList>
    </citation>
    <scope>NUCLEOTIDE SEQUENCE [LARGE SCALE GENOMIC DNA]</scope>
    <source>
        <strain evidence="2 3">San Antonio 1</strain>
    </source>
</reference>
<protein>
    <submittedName>
        <fullName evidence="2">Uncharacterized protein</fullName>
    </submittedName>
</protein>
<feature type="compositionally biased region" description="Basic residues" evidence="1">
    <location>
        <begin position="489"/>
        <end position="498"/>
    </location>
</feature>
<dbReference type="VEuPathDB" id="PlasmoDB:C922_04360"/>
<proteinExistence type="predicted"/>
<evidence type="ECO:0000313" key="3">
    <source>
        <dbReference type="Proteomes" id="UP000030640"/>
    </source>
</evidence>
<dbReference type="RefSeq" id="XP_008818165.1">
    <property type="nucleotide sequence ID" value="XM_008819943.1"/>
</dbReference>
<organism evidence="2 3">
    <name type="scientific">Plasmodium inui San Antonio 1</name>
    <dbReference type="NCBI Taxonomy" id="1237626"/>
    <lineage>
        <taxon>Eukaryota</taxon>
        <taxon>Sar</taxon>
        <taxon>Alveolata</taxon>
        <taxon>Apicomplexa</taxon>
        <taxon>Aconoidasida</taxon>
        <taxon>Haemosporida</taxon>
        <taxon>Plasmodiidae</taxon>
        <taxon>Plasmodium</taxon>
        <taxon>Plasmodium (Plasmodium)</taxon>
    </lineage>
</organism>
<gene>
    <name evidence="2" type="ORF">C922_04360</name>
</gene>
<dbReference type="EMBL" id="KI965481">
    <property type="protein sequence ID" value="EUD65231.1"/>
    <property type="molecule type" value="Genomic_DNA"/>
</dbReference>
<evidence type="ECO:0000313" key="2">
    <source>
        <dbReference type="EMBL" id="EUD65231.1"/>
    </source>
</evidence>
<accession>W7AIV9</accession>
<name>W7AIV9_9APIC</name>
<feature type="compositionally biased region" description="Polar residues" evidence="1">
    <location>
        <begin position="471"/>
        <end position="485"/>
    </location>
</feature>